<evidence type="ECO:0000259" key="2">
    <source>
        <dbReference type="Pfam" id="PF16124"/>
    </source>
</evidence>
<gene>
    <name evidence="3" type="ORF">NBH00_07795</name>
</gene>
<dbReference type="InterPro" id="IPR032284">
    <property type="entry name" value="RecQ_Zn-bd"/>
</dbReference>
<evidence type="ECO:0000313" key="3">
    <source>
        <dbReference type="EMBL" id="UTI66097.1"/>
    </source>
</evidence>
<dbReference type="Pfam" id="PF16124">
    <property type="entry name" value="RecQ_Zn_bind"/>
    <property type="match status" value="1"/>
</dbReference>
<dbReference type="Pfam" id="PF21196">
    <property type="entry name" value="PcrA_UvrD_tudor"/>
    <property type="match status" value="1"/>
</dbReference>
<dbReference type="Proteomes" id="UP001056035">
    <property type="component" value="Chromosome"/>
</dbReference>
<proteinExistence type="predicted"/>
<accession>A0ABY5DZ25</accession>
<dbReference type="RefSeq" id="WP_254572775.1">
    <property type="nucleotide sequence ID" value="NZ_CP098502.1"/>
</dbReference>
<evidence type="ECO:0000256" key="1">
    <source>
        <dbReference type="SAM" id="MobiDB-lite"/>
    </source>
</evidence>
<dbReference type="Gene3D" id="1.10.10.10">
    <property type="entry name" value="Winged helix-like DNA-binding domain superfamily/Winged helix DNA-binding domain"/>
    <property type="match status" value="1"/>
</dbReference>
<dbReference type="InterPro" id="IPR036388">
    <property type="entry name" value="WH-like_DNA-bd_sf"/>
</dbReference>
<feature type="domain" description="ATP-dependent DNA helicase RecQ zinc-binding" evidence="2">
    <location>
        <begin position="20"/>
        <end position="67"/>
    </location>
</feature>
<feature type="region of interest" description="Disordered" evidence="1">
    <location>
        <begin position="1"/>
        <end position="25"/>
    </location>
</feature>
<evidence type="ECO:0000313" key="4">
    <source>
        <dbReference type="Proteomes" id="UP001056035"/>
    </source>
</evidence>
<name>A0ABY5DZ25_9ACTN</name>
<dbReference type="EMBL" id="CP098502">
    <property type="protein sequence ID" value="UTI66097.1"/>
    <property type="molecule type" value="Genomic_DNA"/>
</dbReference>
<protein>
    <submittedName>
        <fullName evidence="3">RecQ family zinc-binding domain-containing protein</fullName>
    </submittedName>
</protein>
<organism evidence="3 4">
    <name type="scientific">Paraconexibacter antarcticus</name>
    <dbReference type="NCBI Taxonomy" id="2949664"/>
    <lineage>
        <taxon>Bacteria</taxon>
        <taxon>Bacillati</taxon>
        <taxon>Actinomycetota</taxon>
        <taxon>Thermoleophilia</taxon>
        <taxon>Solirubrobacterales</taxon>
        <taxon>Paraconexibacteraceae</taxon>
        <taxon>Paraconexibacter</taxon>
    </lineage>
</organism>
<keyword evidence="4" id="KW-1185">Reference proteome</keyword>
<reference evidence="3 4" key="1">
    <citation type="submission" date="2022-06" db="EMBL/GenBank/DDBJ databases">
        <title>Paraconexibacter antarcticus.</title>
        <authorList>
            <person name="Kim C.S."/>
        </authorList>
    </citation>
    <scope>NUCLEOTIDE SEQUENCE [LARGE SCALE GENOMIC DNA]</scope>
    <source>
        <strain evidence="3 4">02-257</strain>
    </source>
</reference>
<sequence length="135" mass="14127">MRPAPDGPPLEEAVAAGRSGEAQRKAMDRTRVDMMRAYAETSGCRRAFVLGYFGEPFEPPCGACDNCAERPASAADGPAADTPFATGDRVRHQAWGEGTVGRLDGATVTVAFDTVGYRTLALEVVAADPGLLVPA</sequence>